<dbReference type="InterPro" id="IPR011989">
    <property type="entry name" value="ARM-like"/>
</dbReference>
<keyword evidence="9" id="KW-1185">Reference proteome</keyword>
<dbReference type="PANTHER" id="PTHR23315">
    <property type="entry name" value="U BOX DOMAIN-CONTAINING"/>
    <property type="match status" value="1"/>
</dbReference>
<dbReference type="FunCoup" id="A0A251SGS9">
    <property type="interactions" value="1663"/>
</dbReference>
<dbReference type="Gramene" id="mRNA:HanXRQr2_Chr14g0641941">
    <property type="protein sequence ID" value="mRNA:HanXRQr2_Chr14g0641941"/>
    <property type="gene ID" value="HanXRQr2_Chr14g0641941"/>
</dbReference>
<dbReference type="GO" id="GO:0005634">
    <property type="term" value="C:nucleus"/>
    <property type="evidence" value="ECO:0000318"/>
    <property type="project" value="GO_Central"/>
</dbReference>
<dbReference type="GO" id="GO:0005737">
    <property type="term" value="C:cytoplasm"/>
    <property type="evidence" value="ECO:0000318"/>
    <property type="project" value="GO_Central"/>
</dbReference>
<dbReference type="GO" id="GO:0016567">
    <property type="term" value="P:protein ubiquitination"/>
    <property type="evidence" value="ECO:0007669"/>
    <property type="project" value="UniProtKB-UniPathway"/>
</dbReference>
<evidence type="ECO:0000256" key="5">
    <source>
        <dbReference type="ARBA" id="ARBA00022786"/>
    </source>
</evidence>
<dbReference type="OMA" id="LILKWCE"/>
<dbReference type="InterPro" id="IPR045210">
    <property type="entry name" value="RING-Ubox_PUB"/>
</dbReference>
<dbReference type="AlphaFoldDB" id="A0A251SGS9"/>
<name>A0A251SGS9_HELAN</name>
<dbReference type="EMBL" id="CM007903">
    <property type="protein sequence ID" value="OTF98029.1"/>
    <property type="molecule type" value="Genomic_DNA"/>
</dbReference>
<dbReference type="CDD" id="cd16664">
    <property type="entry name" value="RING-Ubox_PUB"/>
    <property type="match status" value="1"/>
</dbReference>
<dbReference type="Proteomes" id="UP000215914">
    <property type="component" value="Chromosome 14"/>
</dbReference>
<reference evidence="7" key="3">
    <citation type="submission" date="2020-06" db="EMBL/GenBank/DDBJ databases">
        <title>Helianthus annuus Genome sequencing and assembly Release 2.</title>
        <authorList>
            <person name="Gouzy J."/>
            <person name="Langlade N."/>
            <person name="Munos S."/>
        </authorList>
    </citation>
    <scope>NUCLEOTIDE SEQUENCE</scope>
    <source>
        <tissue evidence="7">Leaves</tissue>
    </source>
</reference>
<evidence type="ECO:0000313" key="9">
    <source>
        <dbReference type="Proteomes" id="UP000215914"/>
    </source>
</evidence>
<keyword evidence="4" id="KW-0808">Transferase</keyword>
<dbReference type="GO" id="GO:0061630">
    <property type="term" value="F:ubiquitin protein ligase activity"/>
    <property type="evidence" value="ECO:0007669"/>
    <property type="project" value="UniProtKB-EC"/>
</dbReference>
<dbReference type="Pfam" id="PF04564">
    <property type="entry name" value="U-box"/>
    <property type="match status" value="1"/>
</dbReference>
<dbReference type="Gene3D" id="3.30.40.10">
    <property type="entry name" value="Zinc/RING finger domain, C3HC4 (zinc finger)"/>
    <property type="match status" value="1"/>
</dbReference>
<evidence type="ECO:0000256" key="3">
    <source>
        <dbReference type="ARBA" id="ARBA00012483"/>
    </source>
</evidence>
<reference evidence="8" key="2">
    <citation type="submission" date="2017-02" db="EMBL/GenBank/DDBJ databases">
        <title>Sunflower complete genome.</title>
        <authorList>
            <person name="Langlade N."/>
            <person name="Munos S."/>
        </authorList>
    </citation>
    <scope>NUCLEOTIDE SEQUENCE [LARGE SCALE GENOMIC DNA]</scope>
    <source>
        <tissue evidence="8">Leaves</tissue>
    </source>
</reference>
<feature type="domain" description="U-box" evidence="6">
    <location>
        <begin position="253"/>
        <end position="327"/>
    </location>
</feature>
<comment type="pathway">
    <text evidence="2">Protein modification; protein ubiquitination.</text>
</comment>
<keyword evidence="5" id="KW-0833">Ubl conjugation pathway</keyword>
<evidence type="ECO:0000313" key="8">
    <source>
        <dbReference type="EMBL" id="OTF98029.1"/>
    </source>
</evidence>
<dbReference type="InParanoid" id="A0A251SGS9"/>
<dbReference type="SUPFAM" id="SSF57850">
    <property type="entry name" value="RING/U-box"/>
    <property type="match status" value="1"/>
</dbReference>
<evidence type="ECO:0000256" key="4">
    <source>
        <dbReference type="ARBA" id="ARBA00022679"/>
    </source>
</evidence>
<dbReference type="SMART" id="SM00504">
    <property type="entry name" value="Ubox"/>
    <property type="match status" value="1"/>
</dbReference>
<dbReference type="Gene3D" id="1.25.10.10">
    <property type="entry name" value="Leucine-rich Repeat Variant"/>
    <property type="match status" value="1"/>
</dbReference>
<gene>
    <name evidence="8" type="ORF">HannXRQ_Chr14g0441121</name>
    <name evidence="7" type="ORF">HanXRQr2_Chr14g0641941</name>
</gene>
<proteinExistence type="predicted"/>
<dbReference type="InterPro" id="IPR013083">
    <property type="entry name" value="Znf_RING/FYVE/PHD"/>
</dbReference>
<reference evidence="7 9" key="1">
    <citation type="journal article" date="2017" name="Nature">
        <title>The sunflower genome provides insights into oil metabolism, flowering and Asterid evolution.</title>
        <authorList>
            <person name="Badouin H."/>
            <person name="Gouzy J."/>
            <person name="Grassa C.J."/>
            <person name="Murat F."/>
            <person name="Staton S.E."/>
            <person name="Cottret L."/>
            <person name="Lelandais-Briere C."/>
            <person name="Owens G.L."/>
            <person name="Carrere S."/>
            <person name="Mayjonade B."/>
            <person name="Legrand L."/>
            <person name="Gill N."/>
            <person name="Kane N.C."/>
            <person name="Bowers J.E."/>
            <person name="Hubner S."/>
            <person name="Bellec A."/>
            <person name="Berard A."/>
            <person name="Berges H."/>
            <person name="Blanchet N."/>
            <person name="Boniface M.C."/>
            <person name="Brunel D."/>
            <person name="Catrice O."/>
            <person name="Chaidir N."/>
            <person name="Claudel C."/>
            <person name="Donnadieu C."/>
            <person name="Faraut T."/>
            <person name="Fievet G."/>
            <person name="Helmstetter N."/>
            <person name="King M."/>
            <person name="Knapp S.J."/>
            <person name="Lai Z."/>
            <person name="Le Paslier M.C."/>
            <person name="Lippi Y."/>
            <person name="Lorenzon L."/>
            <person name="Mandel J.R."/>
            <person name="Marage G."/>
            <person name="Marchand G."/>
            <person name="Marquand E."/>
            <person name="Bret-Mestries E."/>
            <person name="Morien E."/>
            <person name="Nambeesan S."/>
            <person name="Nguyen T."/>
            <person name="Pegot-Espagnet P."/>
            <person name="Pouilly N."/>
            <person name="Raftis F."/>
            <person name="Sallet E."/>
            <person name="Schiex T."/>
            <person name="Thomas J."/>
            <person name="Vandecasteele C."/>
            <person name="Vares D."/>
            <person name="Vear F."/>
            <person name="Vautrin S."/>
            <person name="Crespi M."/>
            <person name="Mangin B."/>
            <person name="Burke J.M."/>
            <person name="Salse J."/>
            <person name="Munos S."/>
            <person name="Vincourt P."/>
            <person name="Rieseberg L.H."/>
            <person name="Langlade N.B."/>
        </authorList>
    </citation>
    <scope>NUCLEOTIDE SEQUENCE [LARGE SCALE GENOMIC DNA]</scope>
    <source>
        <strain evidence="9">cv. SF193</strain>
        <tissue evidence="7">Leaves</tissue>
    </source>
</reference>
<evidence type="ECO:0000256" key="1">
    <source>
        <dbReference type="ARBA" id="ARBA00000900"/>
    </source>
</evidence>
<dbReference type="InterPro" id="IPR003613">
    <property type="entry name" value="Ubox_domain"/>
</dbReference>
<sequence>MGTNVTEVVDRFPSPYDIKVHSVMCTQLIKLVDRVSRIIPEIEAAKPRCSSGLDCLCSLTNDLDKAKELIRDCCESSKLYLALKGNTVLSRCNQLKNALEKNLREIQNMVLVMLASKIAQIIGELSVVKFSLNPSEEEAGKAVKSLLSGNCSDEESEKECIRIAAQKLQITSQKALLLERRSIRKLEEQLDEGSNKQQQQKKQILQYLLRYLNKHGKFITSGPIENDNNVQNQDYRSQTVDFHVDRETDMSATPPEEFKCSLSHKLMYDPVVIDSGQTFERTWIQKWLEEGHDTCPKTNKKLSNRLLMPNTAMKEQISNWCGANGITVLDPFIPISNDSNNWEDSCSSIDSLSSMYSRLQLPIDYSSSSMGSFTSLEYGGGVEDTPEVDDKLSTEIDDALPWESRCKFVEDLMTRLENDDRACKSISCETFVGSLVRFLKVSRDINDVKAQRIGCSLLQVLVTKCRSIQYLNKDAYQLIAEFLESEVTEEALAITEELSACQNCRSEIASSGSLTYIFKILDTRIREIQIPALKILYNLTSTRNVRSLIVSSELIPKLVTLSEDDSLSRYCIAILTNFCENEDDKNIIAETKGCISVVAKALDSDNREEQEHALDILLSLCSHSIQYRRLVMDEDVYSPLALLSSNANDKGKAKARAMIRLLGDTDP</sequence>
<dbReference type="SUPFAM" id="SSF48371">
    <property type="entry name" value="ARM repeat"/>
    <property type="match status" value="1"/>
</dbReference>
<evidence type="ECO:0000259" key="6">
    <source>
        <dbReference type="PROSITE" id="PS51698"/>
    </source>
</evidence>
<dbReference type="EC" id="2.3.2.27" evidence="3"/>
<dbReference type="InterPro" id="IPR016024">
    <property type="entry name" value="ARM-type_fold"/>
</dbReference>
<accession>A0A251SGS9</accession>
<dbReference type="EMBL" id="MNCJ02000329">
    <property type="protein sequence ID" value="KAF5768901.1"/>
    <property type="molecule type" value="Genomic_DNA"/>
</dbReference>
<evidence type="ECO:0000256" key="2">
    <source>
        <dbReference type="ARBA" id="ARBA00004906"/>
    </source>
</evidence>
<dbReference type="OrthoDB" id="10064100at2759"/>
<dbReference type="PROSITE" id="PS51698">
    <property type="entry name" value="U_BOX"/>
    <property type="match status" value="1"/>
</dbReference>
<comment type="catalytic activity">
    <reaction evidence="1">
        <text>S-ubiquitinyl-[E2 ubiquitin-conjugating enzyme]-L-cysteine + [acceptor protein]-L-lysine = [E2 ubiquitin-conjugating enzyme]-L-cysteine + N(6)-ubiquitinyl-[acceptor protein]-L-lysine.</text>
        <dbReference type="EC" id="2.3.2.27"/>
    </reaction>
</comment>
<organism evidence="8 9">
    <name type="scientific">Helianthus annuus</name>
    <name type="common">Common sunflower</name>
    <dbReference type="NCBI Taxonomy" id="4232"/>
    <lineage>
        <taxon>Eukaryota</taxon>
        <taxon>Viridiplantae</taxon>
        <taxon>Streptophyta</taxon>
        <taxon>Embryophyta</taxon>
        <taxon>Tracheophyta</taxon>
        <taxon>Spermatophyta</taxon>
        <taxon>Magnoliopsida</taxon>
        <taxon>eudicotyledons</taxon>
        <taxon>Gunneridae</taxon>
        <taxon>Pentapetalae</taxon>
        <taxon>asterids</taxon>
        <taxon>campanulids</taxon>
        <taxon>Asterales</taxon>
        <taxon>Asteraceae</taxon>
        <taxon>Asteroideae</taxon>
        <taxon>Heliantheae alliance</taxon>
        <taxon>Heliantheae</taxon>
        <taxon>Helianthus</taxon>
    </lineage>
</organism>
<dbReference type="PANTHER" id="PTHR23315:SF240">
    <property type="entry name" value="U-BOX DOMAIN-CONTAINING PROTEIN 5"/>
    <property type="match status" value="1"/>
</dbReference>
<dbReference type="UniPathway" id="UPA00143"/>
<protein>
    <recommendedName>
        <fullName evidence="3">RING-type E3 ubiquitin transferase</fullName>
        <ecNumber evidence="3">2.3.2.27</ecNumber>
    </recommendedName>
</protein>
<evidence type="ECO:0000313" key="7">
    <source>
        <dbReference type="EMBL" id="KAF5768901.1"/>
    </source>
</evidence>